<gene>
    <name evidence="4" type="ORF">GUITHDRAFT_154771</name>
</gene>
<feature type="repeat" description="ANK" evidence="3">
    <location>
        <begin position="242"/>
        <end position="274"/>
    </location>
</feature>
<reference evidence="6" key="2">
    <citation type="submission" date="2012-11" db="EMBL/GenBank/DDBJ databases">
        <authorList>
            <person name="Kuo A."/>
            <person name="Curtis B.A."/>
            <person name="Tanifuji G."/>
            <person name="Burki F."/>
            <person name="Gruber A."/>
            <person name="Irimia M."/>
            <person name="Maruyama S."/>
            <person name="Arias M.C."/>
            <person name="Ball S.G."/>
            <person name="Gile G.H."/>
            <person name="Hirakawa Y."/>
            <person name="Hopkins J.F."/>
            <person name="Rensing S.A."/>
            <person name="Schmutz J."/>
            <person name="Symeonidi A."/>
            <person name="Elias M."/>
            <person name="Eveleigh R.J."/>
            <person name="Herman E.K."/>
            <person name="Klute M.J."/>
            <person name="Nakayama T."/>
            <person name="Obornik M."/>
            <person name="Reyes-Prieto A."/>
            <person name="Armbrust E.V."/>
            <person name="Aves S.J."/>
            <person name="Beiko R.G."/>
            <person name="Coutinho P."/>
            <person name="Dacks J.B."/>
            <person name="Durnford D.G."/>
            <person name="Fast N.M."/>
            <person name="Green B.R."/>
            <person name="Grisdale C."/>
            <person name="Hempe F."/>
            <person name="Henrissat B."/>
            <person name="Hoppner M.P."/>
            <person name="Ishida K.-I."/>
            <person name="Kim E."/>
            <person name="Koreny L."/>
            <person name="Kroth P.G."/>
            <person name="Liu Y."/>
            <person name="Malik S.-B."/>
            <person name="Maier U.G."/>
            <person name="McRose D."/>
            <person name="Mock T."/>
            <person name="Neilson J.A."/>
            <person name="Onodera N.T."/>
            <person name="Poole A.M."/>
            <person name="Pritham E.J."/>
            <person name="Richards T.A."/>
            <person name="Rocap G."/>
            <person name="Roy S.W."/>
            <person name="Sarai C."/>
            <person name="Schaack S."/>
            <person name="Shirato S."/>
            <person name="Slamovits C.H."/>
            <person name="Spencer D.F."/>
            <person name="Suzuki S."/>
            <person name="Worden A.Z."/>
            <person name="Zauner S."/>
            <person name="Barry K."/>
            <person name="Bell C."/>
            <person name="Bharti A.K."/>
            <person name="Crow J.A."/>
            <person name="Grimwood J."/>
            <person name="Kramer R."/>
            <person name="Lindquist E."/>
            <person name="Lucas S."/>
            <person name="Salamov A."/>
            <person name="McFadden G.I."/>
            <person name="Lane C.E."/>
            <person name="Keeling P.J."/>
            <person name="Gray M.W."/>
            <person name="Grigoriev I.V."/>
            <person name="Archibald J.M."/>
        </authorList>
    </citation>
    <scope>NUCLEOTIDE SEQUENCE</scope>
    <source>
        <strain evidence="6">CCMP2712</strain>
    </source>
</reference>
<dbReference type="Gene3D" id="1.25.40.20">
    <property type="entry name" value="Ankyrin repeat-containing domain"/>
    <property type="match status" value="1"/>
</dbReference>
<dbReference type="InterPro" id="IPR036770">
    <property type="entry name" value="Ankyrin_rpt-contain_sf"/>
</dbReference>
<dbReference type="GeneID" id="17294968"/>
<dbReference type="STRING" id="905079.L1IR72"/>
<dbReference type="EnsemblProtists" id="EKX38305">
    <property type="protein sequence ID" value="EKX38305"/>
    <property type="gene ID" value="GUITHDRAFT_154771"/>
</dbReference>
<dbReference type="eggNOG" id="KOG4412">
    <property type="taxonomic scope" value="Eukaryota"/>
</dbReference>
<dbReference type="Proteomes" id="UP000011087">
    <property type="component" value="Unassembled WGS sequence"/>
</dbReference>
<evidence type="ECO:0000256" key="1">
    <source>
        <dbReference type="ARBA" id="ARBA00022737"/>
    </source>
</evidence>
<accession>L1IR72</accession>
<dbReference type="KEGG" id="gtt:GUITHDRAFT_154771"/>
<name>L1IR72_GUITC</name>
<dbReference type="PaxDb" id="55529-EKX38305"/>
<dbReference type="InterPro" id="IPR006461">
    <property type="entry name" value="PLAC_motif_containing"/>
</dbReference>
<dbReference type="Pfam" id="PF12796">
    <property type="entry name" value="Ank_2"/>
    <property type="match status" value="1"/>
</dbReference>
<dbReference type="EMBL" id="JH993050">
    <property type="protein sequence ID" value="EKX38305.1"/>
    <property type="molecule type" value="Genomic_DNA"/>
</dbReference>
<keyword evidence="2 3" id="KW-0040">ANK repeat</keyword>
<evidence type="ECO:0000313" key="4">
    <source>
        <dbReference type="EMBL" id="EKX38305.1"/>
    </source>
</evidence>
<protein>
    <submittedName>
        <fullName evidence="4 5">Uncharacterized protein</fullName>
    </submittedName>
</protein>
<evidence type="ECO:0000313" key="6">
    <source>
        <dbReference type="Proteomes" id="UP000011087"/>
    </source>
</evidence>
<feature type="repeat" description="ANK" evidence="3">
    <location>
        <begin position="209"/>
        <end position="241"/>
    </location>
</feature>
<dbReference type="NCBIfam" id="TIGR01571">
    <property type="entry name" value="A_thal_Cys_rich"/>
    <property type="match status" value="1"/>
</dbReference>
<dbReference type="Pfam" id="PF04749">
    <property type="entry name" value="PLAC8"/>
    <property type="match status" value="1"/>
</dbReference>
<proteinExistence type="predicted"/>
<dbReference type="OrthoDB" id="1045822at2759"/>
<dbReference type="InterPro" id="IPR002110">
    <property type="entry name" value="Ankyrin_rpt"/>
</dbReference>
<dbReference type="SUPFAM" id="SSF48403">
    <property type="entry name" value="Ankyrin repeat"/>
    <property type="match status" value="1"/>
</dbReference>
<keyword evidence="6" id="KW-1185">Reference proteome</keyword>
<dbReference type="RefSeq" id="XP_005825285.1">
    <property type="nucleotide sequence ID" value="XM_005825228.1"/>
</dbReference>
<dbReference type="PROSITE" id="PS50088">
    <property type="entry name" value="ANK_REPEAT"/>
    <property type="match status" value="2"/>
</dbReference>
<dbReference type="HOGENOM" id="CLU_870032_0_0_1"/>
<evidence type="ECO:0000313" key="5">
    <source>
        <dbReference type="EnsemblProtists" id="EKX38305"/>
    </source>
</evidence>
<evidence type="ECO:0000256" key="3">
    <source>
        <dbReference type="PROSITE-ProRule" id="PRU00023"/>
    </source>
</evidence>
<reference evidence="4 6" key="1">
    <citation type="journal article" date="2012" name="Nature">
        <title>Algal genomes reveal evolutionary mosaicism and the fate of nucleomorphs.</title>
        <authorList>
            <consortium name="DOE Joint Genome Institute"/>
            <person name="Curtis B.A."/>
            <person name="Tanifuji G."/>
            <person name="Burki F."/>
            <person name="Gruber A."/>
            <person name="Irimia M."/>
            <person name="Maruyama S."/>
            <person name="Arias M.C."/>
            <person name="Ball S.G."/>
            <person name="Gile G.H."/>
            <person name="Hirakawa Y."/>
            <person name="Hopkins J.F."/>
            <person name="Kuo A."/>
            <person name="Rensing S.A."/>
            <person name="Schmutz J."/>
            <person name="Symeonidi A."/>
            <person name="Elias M."/>
            <person name="Eveleigh R.J."/>
            <person name="Herman E.K."/>
            <person name="Klute M.J."/>
            <person name="Nakayama T."/>
            <person name="Obornik M."/>
            <person name="Reyes-Prieto A."/>
            <person name="Armbrust E.V."/>
            <person name="Aves S.J."/>
            <person name="Beiko R.G."/>
            <person name="Coutinho P."/>
            <person name="Dacks J.B."/>
            <person name="Durnford D.G."/>
            <person name="Fast N.M."/>
            <person name="Green B.R."/>
            <person name="Grisdale C.J."/>
            <person name="Hempel F."/>
            <person name="Henrissat B."/>
            <person name="Hoppner M.P."/>
            <person name="Ishida K."/>
            <person name="Kim E."/>
            <person name="Koreny L."/>
            <person name="Kroth P.G."/>
            <person name="Liu Y."/>
            <person name="Malik S.B."/>
            <person name="Maier U.G."/>
            <person name="McRose D."/>
            <person name="Mock T."/>
            <person name="Neilson J.A."/>
            <person name="Onodera N.T."/>
            <person name="Poole A.M."/>
            <person name="Pritham E.J."/>
            <person name="Richards T.A."/>
            <person name="Rocap G."/>
            <person name="Roy S.W."/>
            <person name="Sarai C."/>
            <person name="Schaack S."/>
            <person name="Shirato S."/>
            <person name="Slamovits C.H."/>
            <person name="Spencer D.F."/>
            <person name="Suzuki S."/>
            <person name="Worden A.Z."/>
            <person name="Zauner S."/>
            <person name="Barry K."/>
            <person name="Bell C."/>
            <person name="Bharti A.K."/>
            <person name="Crow J.A."/>
            <person name="Grimwood J."/>
            <person name="Kramer R."/>
            <person name="Lindquist E."/>
            <person name="Lucas S."/>
            <person name="Salamov A."/>
            <person name="McFadden G.I."/>
            <person name="Lane C.E."/>
            <person name="Keeling P.J."/>
            <person name="Gray M.W."/>
            <person name="Grigoriev I.V."/>
            <person name="Archibald J.M."/>
        </authorList>
    </citation>
    <scope>NUCLEOTIDE SEQUENCE</scope>
    <source>
        <strain evidence="4 6">CCMP2712</strain>
    </source>
</reference>
<sequence>MDLWEDLTRGEPRTANRMGDTIEEEQWTTGIFGCFAWRPAWEYNCHFGFWGQGMTCPCLLYGDIKKDMMENDMVTQRLYAMDGPCCKCPLQVHSLVHSAMCLFCFPFISGENRSRIRRQKQIPGSLARDILLHACCFPCALAQEARQLKDDPFQSTDHTPFPTWRRIFKPCFPMSKRDERLLTAAEEGRVEDCIRWVTSGANVNATDKLKMTPLMKASATGQLKTCEYLLQAKANTNMRDRSGATALFKAAQRGNHDVIKLLWKAGAKIDIKDTYRKTVMDYSTDETKQLLRHCYGIVEERKLTSEEAAAKILEIGYAAL</sequence>
<keyword evidence="1" id="KW-0677">Repeat</keyword>
<organism evidence="4">
    <name type="scientific">Guillardia theta (strain CCMP2712)</name>
    <name type="common">Cryptophyte</name>
    <dbReference type="NCBI Taxonomy" id="905079"/>
    <lineage>
        <taxon>Eukaryota</taxon>
        <taxon>Cryptophyceae</taxon>
        <taxon>Pyrenomonadales</taxon>
        <taxon>Geminigeraceae</taxon>
        <taxon>Guillardia</taxon>
    </lineage>
</organism>
<reference evidence="5" key="3">
    <citation type="submission" date="2016-03" db="UniProtKB">
        <authorList>
            <consortium name="EnsemblProtists"/>
        </authorList>
    </citation>
    <scope>IDENTIFICATION</scope>
</reference>
<dbReference type="PANTHER" id="PTHR24171">
    <property type="entry name" value="ANKYRIN REPEAT DOMAIN-CONTAINING PROTEIN 39-RELATED"/>
    <property type="match status" value="1"/>
</dbReference>
<dbReference type="PROSITE" id="PS50297">
    <property type="entry name" value="ANK_REP_REGION"/>
    <property type="match status" value="1"/>
</dbReference>
<dbReference type="AlphaFoldDB" id="L1IR72"/>
<evidence type="ECO:0000256" key="2">
    <source>
        <dbReference type="ARBA" id="ARBA00023043"/>
    </source>
</evidence>
<dbReference type="SMART" id="SM00248">
    <property type="entry name" value="ANK"/>
    <property type="match status" value="2"/>
</dbReference>